<dbReference type="Proteomes" id="UP000040576">
    <property type="component" value="Unassembled WGS sequence"/>
</dbReference>
<keyword evidence="2" id="KW-1185">Reference proteome</keyword>
<proteinExistence type="predicted"/>
<dbReference type="RefSeq" id="WP_034770519.1">
    <property type="nucleotide sequence ID" value="NZ_CCRF01000061.1"/>
</dbReference>
<organism evidence="1 2">
    <name type="scientific">Caldibacillus thermoamylovorans</name>
    <dbReference type="NCBI Taxonomy" id="35841"/>
    <lineage>
        <taxon>Bacteria</taxon>
        <taxon>Bacillati</taxon>
        <taxon>Bacillota</taxon>
        <taxon>Bacilli</taxon>
        <taxon>Bacillales</taxon>
        <taxon>Bacillaceae</taxon>
        <taxon>Caldibacillus</taxon>
    </lineage>
</organism>
<protein>
    <submittedName>
        <fullName evidence="1">Sporulation-control protein</fullName>
    </submittedName>
</protein>
<gene>
    <name evidence="1" type="ORF">BT1A1_1974</name>
</gene>
<reference evidence="1 2" key="1">
    <citation type="submission" date="2014-07" db="EMBL/GenBank/DDBJ databases">
        <authorList>
            <person name="Wibberg Daniel"/>
        </authorList>
    </citation>
    <scope>NUCLEOTIDE SEQUENCE [LARGE SCALE GENOMIC DNA]</scope>
</reference>
<evidence type="ECO:0000313" key="2">
    <source>
        <dbReference type="Proteomes" id="UP000040576"/>
    </source>
</evidence>
<dbReference type="InterPro" id="IPR009776">
    <property type="entry name" value="Spore_0_M"/>
</dbReference>
<sequence>MSFFNKMLASVGIGSAQIDTKLEKDRLKPGEMISGIIEVRGGNVEQNIDSLYLNVYTNFIRETDDRKVTDVANIGHFFISESFTIKPGALKEIPFSFQLPYDTPVTYGKTKIWVATGADIKSSVDPTDKDYIKVDPGNLAAAVINSIYDIGFRLRNVDCEAAPRFLRTSLPIIQEFEFVPYSGPFRGKLDELEMTFFNQSEHQVDILMEVDRKARGLTSLFSEVLEMDESKVRLTVTSNDLANMKHKLQDVISRYTH</sequence>
<evidence type="ECO:0000313" key="1">
    <source>
        <dbReference type="EMBL" id="CEE01796.1"/>
    </source>
</evidence>
<accession>A0A090IUN3</accession>
<name>A0A090IUN3_9BACI</name>
<dbReference type="AlphaFoldDB" id="A0A090IUN3"/>
<dbReference type="EMBL" id="CCRF01000061">
    <property type="protein sequence ID" value="CEE01796.1"/>
    <property type="molecule type" value="Genomic_DNA"/>
</dbReference>
<dbReference type="PANTHER" id="PTHR40053:SF1">
    <property type="entry name" value="SPORULATION-CONTROL PROTEIN SPO0M"/>
    <property type="match status" value="1"/>
</dbReference>
<dbReference type="PANTHER" id="PTHR40053">
    <property type="entry name" value="SPORULATION-CONTROL PROTEIN SPO0M"/>
    <property type="match status" value="1"/>
</dbReference>
<dbReference type="Pfam" id="PF07070">
    <property type="entry name" value="Spo0M"/>
    <property type="match status" value="1"/>
</dbReference>